<dbReference type="RefSeq" id="WP_395813461.1">
    <property type="nucleotide sequence ID" value="NZ_CP043494.1"/>
</dbReference>
<evidence type="ECO:0000313" key="3">
    <source>
        <dbReference type="Proteomes" id="UP001611383"/>
    </source>
</evidence>
<evidence type="ECO:0000256" key="1">
    <source>
        <dbReference type="SAM" id="MobiDB-lite"/>
    </source>
</evidence>
<reference evidence="2 3" key="1">
    <citation type="submission" date="2019-08" db="EMBL/GenBank/DDBJ databases">
        <title>Archangium and Cystobacter genomes.</title>
        <authorList>
            <person name="Chen I.-C.K."/>
            <person name="Wielgoss S."/>
        </authorList>
    </citation>
    <scope>NUCLEOTIDE SEQUENCE [LARGE SCALE GENOMIC DNA]</scope>
    <source>
        <strain evidence="2 3">Cbm 6</strain>
    </source>
</reference>
<organism evidence="2 3">
    <name type="scientific">Archangium minus</name>
    <dbReference type="NCBI Taxonomy" id="83450"/>
    <lineage>
        <taxon>Bacteria</taxon>
        <taxon>Pseudomonadati</taxon>
        <taxon>Myxococcota</taxon>
        <taxon>Myxococcia</taxon>
        <taxon>Myxococcales</taxon>
        <taxon>Cystobacterineae</taxon>
        <taxon>Archangiaceae</taxon>
        <taxon>Archangium</taxon>
    </lineage>
</organism>
<feature type="region of interest" description="Disordered" evidence="1">
    <location>
        <begin position="1"/>
        <end position="65"/>
    </location>
</feature>
<name>A0ABY9WGY9_9BACT</name>
<dbReference type="EMBL" id="CP043494">
    <property type="protein sequence ID" value="WNG43059.1"/>
    <property type="molecule type" value="Genomic_DNA"/>
</dbReference>
<accession>A0ABY9WGY9</accession>
<keyword evidence="3" id="KW-1185">Reference proteome</keyword>
<gene>
    <name evidence="2" type="ORF">F0U60_02335</name>
</gene>
<protein>
    <submittedName>
        <fullName evidence="2">Uncharacterized protein</fullName>
    </submittedName>
</protein>
<proteinExistence type="predicted"/>
<dbReference type="Proteomes" id="UP001611383">
    <property type="component" value="Chromosome"/>
</dbReference>
<feature type="compositionally biased region" description="Basic and acidic residues" evidence="1">
    <location>
        <begin position="34"/>
        <end position="45"/>
    </location>
</feature>
<evidence type="ECO:0000313" key="2">
    <source>
        <dbReference type="EMBL" id="WNG43059.1"/>
    </source>
</evidence>
<sequence length="65" mass="7247">MSLWQKLSSRFRGHSEDNSQRSAEPESPGVTYADLERDKELKERQLSGVSAPPLGKDASAIEEDE</sequence>